<proteinExistence type="predicted"/>
<evidence type="ECO:0000256" key="1">
    <source>
        <dbReference type="SAM" id="MobiDB-lite"/>
    </source>
</evidence>
<reference evidence="4" key="1">
    <citation type="submission" date="2023-01" db="EMBL/GenBank/DDBJ databases">
        <title>Draft genome sequence of Nocardiopsis sp. LSu2-4 isolated from halophytes.</title>
        <authorList>
            <person name="Duangmal K."/>
            <person name="Chantavorakit T."/>
        </authorList>
    </citation>
    <scope>NUCLEOTIDE SEQUENCE</scope>
    <source>
        <strain evidence="4">LSu2-4</strain>
    </source>
</reference>
<keyword evidence="5" id="KW-1185">Reference proteome</keyword>
<evidence type="ECO:0000313" key="5">
    <source>
        <dbReference type="Proteomes" id="UP001165685"/>
    </source>
</evidence>
<name>A0ABT4TPL4_9ACTN</name>
<evidence type="ECO:0000259" key="3">
    <source>
        <dbReference type="Pfam" id="PF26382"/>
    </source>
</evidence>
<dbReference type="Pfam" id="PF26382">
    <property type="entry name" value="BREX_PglY_6th"/>
    <property type="match status" value="1"/>
</dbReference>
<comment type="caution">
    <text evidence="4">The sequence shown here is derived from an EMBL/GenBank/DDBJ whole genome shotgun (WGS) entry which is preliminary data.</text>
</comment>
<protein>
    <submittedName>
        <fullName evidence="4">Phage resistance protein</fullName>
    </submittedName>
</protein>
<feature type="domain" description="ATPase PglY 5th" evidence="2">
    <location>
        <begin position="868"/>
        <end position="968"/>
    </location>
</feature>
<gene>
    <name evidence="4" type="ORF">O4U47_19100</name>
</gene>
<dbReference type="RefSeq" id="WP_270679261.1">
    <property type="nucleotide sequence ID" value="NZ_JAQFWP010000038.1"/>
</dbReference>
<dbReference type="EMBL" id="JAQFWP010000038">
    <property type="protein sequence ID" value="MDA2806625.1"/>
    <property type="molecule type" value="Genomic_DNA"/>
</dbReference>
<dbReference type="InterPro" id="IPR058748">
    <property type="entry name" value="PglY_5th"/>
</dbReference>
<organism evidence="4 5">
    <name type="scientific">Nocardiopsis suaedae</name>
    <dbReference type="NCBI Taxonomy" id="3018444"/>
    <lineage>
        <taxon>Bacteria</taxon>
        <taxon>Bacillati</taxon>
        <taxon>Actinomycetota</taxon>
        <taxon>Actinomycetes</taxon>
        <taxon>Streptosporangiales</taxon>
        <taxon>Nocardiopsidaceae</taxon>
        <taxon>Nocardiopsis</taxon>
    </lineage>
</organism>
<sequence length="1283" mass="141081">MATPPPADGSGGAGAQRVLGDLIEIPEAVHDGDLVFKLGESAESRRAQAIAEYVVTPQLATCFEDVLATIKGALAQNQSRATYLNGSFGSGKSHFMAVLSGILDHDPAVRGKERLGDILSGHDDWLPQASFIEVKSHLVDEDSLEAAILGGYVRQVRKEYPDAPIPAVYRADGMLADAAEHRRQLGDEAFIAQLPATESASADADSWGNYATEQAWTSDKLDRAFAVAADTADRSERNLREDLISALLAGPFQRFTGVVHGAGDAFISLDEGLSVVSRHAKEHLGKDAVIMLLDELILRFTRFIGDEGRVAEEVQKVAKLIESSASERPAPIVSFVPRQADVRDLVGLGGGTEGVSSTIKYWDGRFDHVNLADSNLTEVVRKRLLAPKDEAAAAEIATAFERMRNARPEVKDTLLDVSGGEADTWEDFQGLYPFSPAVLHVMVDLSAALQRQRSALKLMLELLVRNRTTLQVGQLVPMGAVFDVLVEGEVRPFKDQLSAEYDKIRNFYRTKVLPWLLERHGTTEEEVAGLDVVAPFRREDLLVKTLLLATLVPNVPALKELTASRLIALNHGIIKARRTNQDVHKVAEFFKTMSGQFGEVRVGEQTTNPTIALNLLRVDTESLMRSVLSAANDHDLRRAFQKMLWEELGLQEGANRASITWRGTQRTVELVFGNIRDPQMGREQFQPEGDQAVRLVIDYPFDDHGHNPADDYKRIEDLQDEFPDPPATLAWVPHFLSEQRIQDARRMIMMERLLEPNAIEEKAPDWSSEDRRDARMQLDNQRAQLAQQLKGLLRGAYGLTEPNDTDYNARAHRGHLAPLLPNAQVTLEAGSSFPSAMERIMCGLLDNIYPEHPDFSAFSGKTPLRRQDLSATLKAVEQAKGVKLQNYTPEKTDLPVLRRVANPLDIAQVSEVFVLRGTWTQRLDKLAGSAQTDTTDIRVRDLKAWIRETEKGHGLTEDLVDLIVQVYAIETDRAWLRGGARFTDVAFGRLHGDIVLHRQALPSEEEFDRANERAAQLFGLARAPLRNAAAVQRMAEQLKGQMAPKLGNVGMLVAELEQRADLLHLDDDSPRLRTARVLKDLIEDLRDQTDDTALVSALGRADLPGDLGVYKASLDGAYNLAQKMQNTRWEPLEALVERAGDPDALGEFSAEQLTRLRSTAYANDTQQARLATVLDHVVNEAMKRLLSKGGETKPVNRTGTTTDPGGRDLFDGDGSTAGTRVARGGGIEGTAPESGPPGDPGDTAVASARLDPGQDAAALVQRLREQLGIDDEAAIEITVRVAE</sequence>
<evidence type="ECO:0000259" key="2">
    <source>
        <dbReference type="Pfam" id="PF26381"/>
    </source>
</evidence>
<evidence type="ECO:0000313" key="4">
    <source>
        <dbReference type="EMBL" id="MDA2806625.1"/>
    </source>
</evidence>
<dbReference type="Proteomes" id="UP001165685">
    <property type="component" value="Unassembled WGS sequence"/>
</dbReference>
<accession>A0ABT4TPL4</accession>
<feature type="region of interest" description="Disordered" evidence="1">
    <location>
        <begin position="1189"/>
        <end position="1247"/>
    </location>
</feature>
<feature type="domain" description="ATPase PglY C-terminal" evidence="3">
    <location>
        <begin position="1012"/>
        <end position="1185"/>
    </location>
</feature>
<dbReference type="Pfam" id="PF26381">
    <property type="entry name" value="BREX_PglY_5th"/>
    <property type="match status" value="1"/>
</dbReference>
<dbReference type="InterPro" id="IPR058747">
    <property type="entry name" value="PglY_C"/>
</dbReference>